<evidence type="ECO:0000256" key="8">
    <source>
        <dbReference type="ARBA" id="ARBA00022842"/>
    </source>
</evidence>
<dbReference type="InterPro" id="IPR041128">
    <property type="entry name" value="Arg_decarbox_C"/>
</dbReference>
<dbReference type="Gene3D" id="3.20.20.10">
    <property type="entry name" value="Alanine racemase"/>
    <property type="match status" value="1"/>
</dbReference>
<evidence type="ECO:0000259" key="15">
    <source>
        <dbReference type="Pfam" id="PF17810"/>
    </source>
</evidence>
<dbReference type="SUPFAM" id="SSF50621">
    <property type="entry name" value="Alanine racemase C-terminal domain-like"/>
    <property type="match status" value="1"/>
</dbReference>
<dbReference type="Proteomes" id="UP001597389">
    <property type="component" value="Unassembled WGS sequence"/>
</dbReference>
<dbReference type="Pfam" id="PF17944">
    <property type="entry name" value="Arg_decarbox_C"/>
    <property type="match status" value="1"/>
</dbReference>
<evidence type="ECO:0000256" key="3">
    <source>
        <dbReference type="ARBA" id="ARBA00002257"/>
    </source>
</evidence>
<keyword evidence="18" id="KW-1185">Reference proteome</keyword>
<evidence type="ECO:0000256" key="12">
    <source>
        <dbReference type="ARBA" id="ARBA00023239"/>
    </source>
</evidence>
<comment type="cofactor">
    <cofactor evidence="1">
        <name>pyridoxal 5'-phosphate</name>
        <dbReference type="ChEBI" id="CHEBI:597326"/>
    </cofactor>
</comment>
<feature type="domain" description="Orn/DAP/Arg decarboxylase 2 N-terminal" evidence="14">
    <location>
        <begin position="89"/>
        <end position="343"/>
    </location>
</feature>
<evidence type="ECO:0000256" key="11">
    <source>
        <dbReference type="ARBA" id="ARBA00023115"/>
    </source>
</evidence>
<dbReference type="PRINTS" id="PR01179">
    <property type="entry name" value="ODADCRBXLASE"/>
</dbReference>
<keyword evidence="10" id="KW-0745">Spermidine biosynthesis</keyword>
<dbReference type="SUPFAM" id="SSF51419">
    <property type="entry name" value="PLP-binding barrel"/>
    <property type="match status" value="1"/>
</dbReference>
<evidence type="ECO:0000256" key="2">
    <source>
        <dbReference type="ARBA" id="ARBA00001946"/>
    </source>
</evidence>
<dbReference type="InterPro" id="IPR002985">
    <property type="entry name" value="Arg_decrbxlase"/>
</dbReference>
<dbReference type="Pfam" id="PF17810">
    <property type="entry name" value="Arg_decarb_HB"/>
    <property type="match status" value="1"/>
</dbReference>
<evidence type="ECO:0000256" key="10">
    <source>
        <dbReference type="ARBA" id="ARBA00023066"/>
    </source>
</evidence>
<accession>A0ABW4ZGG4</accession>
<dbReference type="InterPro" id="IPR022644">
    <property type="entry name" value="De-COase2_N"/>
</dbReference>
<dbReference type="PIRSF" id="PIRSF001336">
    <property type="entry name" value="Arg_decrbxlase"/>
    <property type="match status" value="1"/>
</dbReference>
<dbReference type="NCBIfam" id="TIGR01273">
    <property type="entry name" value="speA"/>
    <property type="match status" value="1"/>
</dbReference>
<comment type="caution">
    <text evidence="17">The sequence shown here is derived from an EMBL/GenBank/DDBJ whole genome shotgun (WGS) entry which is preliminary data.</text>
</comment>
<dbReference type="InterPro" id="IPR009006">
    <property type="entry name" value="Ala_racemase/Decarboxylase_C"/>
</dbReference>
<protein>
    <recommendedName>
        <fullName evidence="5 13">Arginine decarboxylase</fullName>
        <ecNumber evidence="5 13">4.1.1.19</ecNumber>
    </recommendedName>
</protein>
<evidence type="ECO:0000256" key="5">
    <source>
        <dbReference type="ARBA" id="ARBA00012426"/>
    </source>
</evidence>
<organism evidence="17 18">
    <name type="scientific">Rubritalea tangerina</name>
    <dbReference type="NCBI Taxonomy" id="430798"/>
    <lineage>
        <taxon>Bacteria</taxon>
        <taxon>Pseudomonadati</taxon>
        <taxon>Verrucomicrobiota</taxon>
        <taxon>Verrucomicrobiia</taxon>
        <taxon>Verrucomicrobiales</taxon>
        <taxon>Rubritaleaceae</taxon>
        <taxon>Rubritalea</taxon>
    </lineage>
</organism>
<dbReference type="EC" id="4.1.1.19" evidence="5 13"/>
<evidence type="ECO:0000259" key="16">
    <source>
        <dbReference type="Pfam" id="PF17944"/>
    </source>
</evidence>
<name>A0ABW4ZGG4_9BACT</name>
<proteinExistence type="inferred from homology"/>
<dbReference type="Gene3D" id="1.20.58.930">
    <property type="match status" value="1"/>
</dbReference>
<keyword evidence="11" id="KW-0620">Polyamine biosynthesis</keyword>
<evidence type="ECO:0000256" key="1">
    <source>
        <dbReference type="ARBA" id="ARBA00001933"/>
    </source>
</evidence>
<dbReference type="InterPro" id="IPR022653">
    <property type="entry name" value="De-COase2_pyr-phos_BS"/>
</dbReference>
<comment type="similarity">
    <text evidence="4">Belongs to the Orn/Lys/Arg decarboxylase class-II family. SpeA subfamily.</text>
</comment>
<dbReference type="NCBIfam" id="NF003763">
    <property type="entry name" value="PRK05354.1"/>
    <property type="match status" value="1"/>
</dbReference>
<keyword evidence="8" id="KW-0460">Magnesium</keyword>
<evidence type="ECO:0000256" key="7">
    <source>
        <dbReference type="ARBA" id="ARBA00022793"/>
    </source>
</evidence>
<comment type="cofactor">
    <cofactor evidence="2">
        <name>Mg(2+)</name>
        <dbReference type="ChEBI" id="CHEBI:18420"/>
    </cofactor>
</comment>
<dbReference type="PANTHER" id="PTHR43295:SF9">
    <property type="entry name" value="BIOSYNTHETIC ARGININE DECARBOXYLASE"/>
    <property type="match status" value="1"/>
</dbReference>
<dbReference type="GO" id="GO:0008792">
    <property type="term" value="F:arginine decarboxylase activity"/>
    <property type="evidence" value="ECO:0007669"/>
    <property type="project" value="UniProtKB-EC"/>
</dbReference>
<evidence type="ECO:0000259" key="14">
    <source>
        <dbReference type="Pfam" id="PF02784"/>
    </source>
</evidence>
<evidence type="ECO:0000256" key="13">
    <source>
        <dbReference type="NCBIfam" id="TIGR01273"/>
    </source>
</evidence>
<keyword evidence="7" id="KW-0210">Decarboxylase</keyword>
<dbReference type="InterPro" id="IPR029066">
    <property type="entry name" value="PLP-binding_barrel"/>
</dbReference>
<sequence length="633" mass="71666">MNTWSIDDARELYGIQRWGNGYFDINSDGEAAVLLRDGEKSVSVSLQKIIDGLRERGSAMPQLLRFRDLLDRRIEHLNESFLSAIKATKYRGNYQGVYPIKVNQQQQVIEEITDFGKKYHYGLEAGSKPELIAALAYMHDPNAFLICNGYKDTEFIDLALRATQMGLRVILVLEMPGELPAIIERSNTLGIRPELGIRFRLSTKSEGHWAESGGDRSVFGLNSSQLIDAVDLLKDAGFLDCLKLFHYHQGSQLPNIRAIREAATEAVRVFVNLAQEGAPMEILDMGGGLAVDYDGTHSNAASSCNYSLTEYASNLIEVVQHHCDAAQLPHPTLVTESGRAVVAHYSVLVFNILDVTRFSHPDCPEPPSPECHEMVHNLWDIRNRIQPNNLQVCFNDALFYRDQVRDLFRHGVINLRERSLAEKIYWHLCTQIAEQTQKLDHVPDDLQTLESNLIDFYYANFSVFQSLPDSWAIQQLFPIMPIHRLDTEPTQRAILADITCDCDGKVDRFIHRDTISTFLQVHEKLPGEEYNIAAFLVGAYQETLGDLHNLLGDPHVVSVGLEDGELTYTHEVEGDSVADVLSYVEYDPRELEKRFRSFAERAVRKGTISASQRKSIMQAYKTGLNGYTYYEDE</sequence>
<evidence type="ECO:0000256" key="6">
    <source>
        <dbReference type="ARBA" id="ARBA00022723"/>
    </source>
</evidence>
<dbReference type="EMBL" id="JBHUJB010000083">
    <property type="protein sequence ID" value="MFD2160606.1"/>
    <property type="molecule type" value="Genomic_DNA"/>
</dbReference>
<keyword evidence="6" id="KW-0479">Metal-binding</keyword>
<evidence type="ECO:0000256" key="9">
    <source>
        <dbReference type="ARBA" id="ARBA00022898"/>
    </source>
</evidence>
<dbReference type="Gene3D" id="2.40.37.10">
    <property type="entry name" value="Lyase, Ornithine Decarboxylase, Chain A, domain 1"/>
    <property type="match status" value="1"/>
</dbReference>
<dbReference type="InterPro" id="IPR000183">
    <property type="entry name" value="Orn/DAP/Arg_de-COase"/>
</dbReference>
<keyword evidence="9" id="KW-0663">Pyridoxal phosphate</keyword>
<reference evidence="18" key="1">
    <citation type="journal article" date="2019" name="Int. J. Syst. Evol. Microbiol.">
        <title>The Global Catalogue of Microorganisms (GCM) 10K type strain sequencing project: providing services to taxonomists for standard genome sequencing and annotation.</title>
        <authorList>
            <consortium name="The Broad Institute Genomics Platform"/>
            <consortium name="The Broad Institute Genome Sequencing Center for Infectious Disease"/>
            <person name="Wu L."/>
            <person name="Ma J."/>
        </authorList>
    </citation>
    <scope>NUCLEOTIDE SEQUENCE [LARGE SCALE GENOMIC DNA]</scope>
    <source>
        <strain evidence="18">CCUG 57942</strain>
    </source>
</reference>
<dbReference type="Gene3D" id="1.10.287.3440">
    <property type="match status" value="1"/>
</dbReference>
<dbReference type="RefSeq" id="WP_377087819.1">
    <property type="nucleotide sequence ID" value="NZ_JBHSJL010000014.1"/>
</dbReference>
<dbReference type="PANTHER" id="PTHR43295">
    <property type="entry name" value="ARGININE DECARBOXYLASE"/>
    <property type="match status" value="1"/>
</dbReference>
<dbReference type="InterPro" id="IPR040634">
    <property type="entry name" value="Arg_decarb_HB"/>
</dbReference>
<feature type="domain" description="Arginine decarboxylase helical bundle" evidence="15">
    <location>
        <begin position="370"/>
        <end position="450"/>
    </location>
</feature>
<feature type="domain" description="Arginine decarboxylase C-terminal helical" evidence="16">
    <location>
        <begin position="577"/>
        <end position="630"/>
    </location>
</feature>
<evidence type="ECO:0000313" key="17">
    <source>
        <dbReference type="EMBL" id="MFD2160606.1"/>
    </source>
</evidence>
<comment type="function">
    <text evidence="3">Catalyzes the biosynthesis of agmatine from arginine.</text>
</comment>
<dbReference type="PRINTS" id="PR01180">
    <property type="entry name" value="ARGDCRBXLASE"/>
</dbReference>
<keyword evidence="12 17" id="KW-0456">Lyase</keyword>
<dbReference type="PROSITE" id="PS00878">
    <property type="entry name" value="ODR_DC_2_1"/>
    <property type="match status" value="1"/>
</dbReference>
<evidence type="ECO:0000313" key="18">
    <source>
        <dbReference type="Proteomes" id="UP001597389"/>
    </source>
</evidence>
<gene>
    <name evidence="17" type="primary">speA</name>
    <name evidence="17" type="ORF">ACFSW8_17000</name>
</gene>
<evidence type="ECO:0000256" key="4">
    <source>
        <dbReference type="ARBA" id="ARBA00008357"/>
    </source>
</evidence>
<dbReference type="CDD" id="cd06830">
    <property type="entry name" value="PLPDE_III_ADC"/>
    <property type="match status" value="1"/>
</dbReference>
<dbReference type="Pfam" id="PF02784">
    <property type="entry name" value="Orn_Arg_deC_N"/>
    <property type="match status" value="1"/>
</dbReference>